<keyword evidence="2" id="KW-1185">Reference proteome</keyword>
<dbReference type="NCBIfam" id="TIGR03401">
    <property type="entry name" value="cyanamide_fam"/>
    <property type="match status" value="1"/>
</dbReference>
<sequence>MPPIPGGPADIFGFTAVDASAEKLFDQIGLRDMPPPPVIPVSATPIPQTILARRIQGYAKVHLPTPTFHHSMRVYHFGIAMKRYAFPAWAFSDETYFITCMLHDIGTTEDHLRASRMSFELYGGFIAMDLLQYPINEHASTIIDPDKRVTASNALAESVVEAIMRHQDIRETGKITALGQLIQLATIFGVSTFLQHLFRRNPNFDIANTEKDNIGGHEQLLSAETVKDVIEHYPRMQWNNCFAATIRKEISLKPWAHSTTLGTDEFPSRIENNPVGLKFESLEKRVDEEGGITGEVKGMDDK</sequence>
<protein>
    <submittedName>
        <fullName evidence="1">Cyanamide hydratase, putative</fullName>
    </submittedName>
</protein>
<dbReference type="KEGG" id="tve:TRV_01866"/>
<dbReference type="EMBL" id="ACYE01000098">
    <property type="protein sequence ID" value="EFE43386.1"/>
    <property type="molecule type" value="Genomic_DNA"/>
</dbReference>
<dbReference type="GeneID" id="9582697"/>
<gene>
    <name evidence="1" type="ORF">TRV_01866</name>
</gene>
<dbReference type="SUPFAM" id="SSF109604">
    <property type="entry name" value="HD-domain/PDEase-like"/>
    <property type="match status" value="1"/>
</dbReference>
<dbReference type="PANTHER" id="PTHR35569:SF1">
    <property type="entry name" value="CYANAMIDE HYDRATASE DDI2-RELATED"/>
    <property type="match status" value="1"/>
</dbReference>
<dbReference type="CDD" id="cd00077">
    <property type="entry name" value="HDc"/>
    <property type="match status" value="1"/>
</dbReference>
<dbReference type="HOGENOM" id="CLU_079935_0_0_1"/>
<dbReference type="InterPro" id="IPR003607">
    <property type="entry name" value="HD/PDEase_dom"/>
</dbReference>
<dbReference type="OrthoDB" id="409121at2759"/>
<reference evidence="2" key="1">
    <citation type="journal article" date="2011" name="Genome Biol.">
        <title>Comparative and functional genomics provide insights into the pathogenicity of dermatophytic fungi.</title>
        <authorList>
            <person name="Burmester A."/>
            <person name="Shelest E."/>
            <person name="Gloeckner G."/>
            <person name="Heddergott C."/>
            <person name="Schindler S."/>
            <person name="Staib P."/>
            <person name="Heidel A."/>
            <person name="Felder M."/>
            <person name="Petzold A."/>
            <person name="Szafranski K."/>
            <person name="Feuermann M."/>
            <person name="Pedruzzi I."/>
            <person name="Priebe S."/>
            <person name="Groth M."/>
            <person name="Winkler R."/>
            <person name="Li W."/>
            <person name="Kniemeyer O."/>
            <person name="Schroeckh V."/>
            <person name="Hertweck C."/>
            <person name="Hube B."/>
            <person name="White T.C."/>
            <person name="Platzer M."/>
            <person name="Guthke R."/>
            <person name="Heitman J."/>
            <person name="Woestemeyer J."/>
            <person name="Zipfel P.F."/>
            <person name="Monod M."/>
            <person name="Brakhage A.A."/>
        </authorList>
    </citation>
    <scope>NUCLEOTIDE SEQUENCE [LARGE SCALE GENOMIC DNA]</scope>
    <source>
        <strain evidence="2">HKI 0517</strain>
    </source>
</reference>
<organism evidence="1 2">
    <name type="scientific">Trichophyton verrucosum (strain HKI 0517)</name>
    <dbReference type="NCBI Taxonomy" id="663202"/>
    <lineage>
        <taxon>Eukaryota</taxon>
        <taxon>Fungi</taxon>
        <taxon>Dikarya</taxon>
        <taxon>Ascomycota</taxon>
        <taxon>Pezizomycotina</taxon>
        <taxon>Eurotiomycetes</taxon>
        <taxon>Eurotiomycetidae</taxon>
        <taxon>Onygenales</taxon>
        <taxon>Arthrodermataceae</taxon>
        <taxon>Trichophyton</taxon>
    </lineage>
</organism>
<name>D4D452_TRIVH</name>
<comment type="caution">
    <text evidence="1">The sequence shown here is derived from an EMBL/GenBank/DDBJ whole genome shotgun (WGS) entry which is preliminary data.</text>
</comment>
<dbReference type="RefSeq" id="XP_003024004.1">
    <property type="nucleotide sequence ID" value="XM_003023958.1"/>
</dbReference>
<accession>D4D452</accession>
<dbReference type="PANTHER" id="PTHR35569">
    <property type="entry name" value="CYANAMIDE HYDRATASE DDI2-RELATED"/>
    <property type="match status" value="1"/>
</dbReference>
<proteinExistence type="predicted"/>
<dbReference type="Proteomes" id="UP000008383">
    <property type="component" value="Unassembled WGS sequence"/>
</dbReference>
<evidence type="ECO:0000313" key="2">
    <source>
        <dbReference type="Proteomes" id="UP000008383"/>
    </source>
</evidence>
<dbReference type="InterPro" id="IPR017771">
    <property type="entry name" value="Cyanamide_hydratase_HD"/>
</dbReference>
<dbReference type="AlphaFoldDB" id="D4D452"/>
<evidence type="ECO:0000313" key="1">
    <source>
        <dbReference type="EMBL" id="EFE43386.1"/>
    </source>
</evidence>